<proteinExistence type="predicted"/>
<protein>
    <recommendedName>
        <fullName evidence="1">DUF2326 domain-containing protein</fullName>
    </recommendedName>
</protein>
<accession>A0A1H9UTM8</accession>
<dbReference type="InterPro" id="IPR018760">
    <property type="entry name" value="DUF2326"/>
</dbReference>
<dbReference type="Proteomes" id="UP000198929">
    <property type="component" value="Unassembled WGS sequence"/>
</dbReference>
<evidence type="ECO:0000259" key="1">
    <source>
        <dbReference type="Pfam" id="PF10088"/>
    </source>
</evidence>
<name>A0A1H9UTM8_9CORY</name>
<organism evidence="2 3">
    <name type="scientific">Corynebacterium cystitidis DSM 20524</name>
    <dbReference type="NCBI Taxonomy" id="1121357"/>
    <lineage>
        <taxon>Bacteria</taxon>
        <taxon>Bacillati</taxon>
        <taxon>Actinomycetota</taxon>
        <taxon>Actinomycetes</taxon>
        <taxon>Mycobacteriales</taxon>
        <taxon>Corynebacteriaceae</taxon>
        <taxon>Corynebacterium</taxon>
    </lineage>
</organism>
<gene>
    <name evidence="2" type="ORF">SAMN05661109_01918</name>
</gene>
<feature type="domain" description="DUF2326" evidence="1">
    <location>
        <begin position="1"/>
        <end position="98"/>
    </location>
</feature>
<evidence type="ECO:0000313" key="2">
    <source>
        <dbReference type="EMBL" id="SES12691.1"/>
    </source>
</evidence>
<keyword evidence="3" id="KW-1185">Reference proteome</keyword>
<evidence type="ECO:0000313" key="3">
    <source>
        <dbReference type="Proteomes" id="UP000198929"/>
    </source>
</evidence>
<dbReference type="Pfam" id="PF10088">
    <property type="entry name" value="DUF2326"/>
    <property type="match status" value="1"/>
</dbReference>
<dbReference type="EMBL" id="FOGQ01000009">
    <property type="protein sequence ID" value="SES12691.1"/>
    <property type="molecule type" value="Genomic_DNA"/>
</dbReference>
<dbReference type="AlphaFoldDB" id="A0A1H9UTM8"/>
<reference evidence="3" key="1">
    <citation type="submission" date="2016-10" db="EMBL/GenBank/DDBJ databases">
        <authorList>
            <person name="Varghese N."/>
            <person name="Submissions S."/>
        </authorList>
    </citation>
    <scope>NUCLEOTIDE SEQUENCE [LARGE SCALE GENOMIC DNA]</scope>
    <source>
        <strain evidence="3">DSM 20524</strain>
    </source>
</reference>
<sequence>MAIFAYDIAISEDLAKRNAGPGFLIHDSGMFADVDERQTAIALEVAYSSAKAFGYQHIITMNSDNVPVEDFEDIEFFEDSIVLYLRDGDDSGRLLGQRI</sequence>